<name>A0AAV7VSL4_PLEWA</name>
<dbReference type="AlphaFoldDB" id="A0AAV7VSL4"/>
<dbReference type="EMBL" id="JANPWB010000002">
    <property type="protein sequence ID" value="KAJ1204695.1"/>
    <property type="molecule type" value="Genomic_DNA"/>
</dbReference>
<protein>
    <submittedName>
        <fullName evidence="1">Uncharacterized protein</fullName>
    </submittedName>
</protein>
<sequence length="73" mass="7708">MAVVVPAPAVSSFVRTAAALKRSSLRATAWRGRLRRARGGAAVATCPRELRSLAVRQPLPGRGYALRAEAALP</sequence>
<evidence type="ECO:0000313" key="2">
    <source>
        <dbReference type="Proteomes" id="UP001066276"/>
    </source>
</evidence>
<accession>A0AAV7VSL4</accession>
<gene>
    <name evidence="1" type="ORF">NDU88_000134</name>
</gene>
<reference evidence="1" key="1">
    <citation type="journal article" date="2022" name="bioRxiv">
        <title>Sequencing and chromosome-scale assembly of the giantPleurodeles waltlgenome.</title>
        <authorList>
            <person name="Brown T."/>
            <person name="Elewa A."/>
            <person name="Iarovenko S."/>
            <person name="Subramanian E."/>
            <person name="Araus A.J."/>
            <person name="Petzold A."/>
            <person name="Susuki M."/>
            <person name="Suzuki K.-i.T."/>
            <person name="Hayashi T."/>
            <person name="Toyoda A."/>
            <person name="Oliveira C."/>
            <person name="Osipova E."/>
            <person name="Leigh N.D."/>
            <person name="Simon A."/>
            <person name="Yun M.H."/>
        </authorList>
    </citation>
    <scope>NUCLEOTIDE SEQUENCE</scope>
    <source>
        <strain evidence="1">20211129_DDA</strain>
        <tissue evidence="1">Liver</tissue>
    </source>
</reference>
<keyword evidence="2" id="KW-1185">Reference proteome</keyword>
<evidence type="ECO:0000313" key="1">
    <source>
        <dbReference type="EMBL" id="KAJ1204695.1"/>
    </source>
</evidence>
<comment type="caution">
    <text evidence="1">The sequence shown here is derived from an EMBL/GenBank/DDBJ whole genome shotgun (WGS) entry which is preliminary data.</text>
</comment>
<proteinExistence type="predicted"/>
<organism evidence="1 2">
    <name type="scientific">Pleurodeles waltl</name>
    <name type="common">Iberian ribbed newt</name>
    <dbReference type="NCBI Taxonomy" id="8319"/>
    <lineage>
        <taxon>Eukaryota</taxon>
        <taxon>Metazoa</taxon>
        <taxon>Chordata</taxon>
        <taxon>Craniata</taxon>
        <taxon>Vertebrata</taxon>
        <taxon>Euteleostomi</taxon>
        <taxon>Amphibia</taxon>
        <taxon>Batrachia</taxon>
        <taxon>Caudata</taxon>
        <taxon>Salamandroidea</taxon>
        <taxon>Salamandridae</taxon>
        <taxon>Pleurodelinae</taxon>
        <taxon>Pleurodeles</taxon>
    </lineage>
</organism>
<dbReference type="Proteomes" id="UP001066276">
    <property type="component" value="Chromosome 1_2"/>
</dbReference>